<evidence type="ECO:0000259" key="7">
    <source>
        <dbReference type="Pfam" id="PF01370"/>
    </source>
</evidence>
<organism evidence="8">
    <name type="scientific">Streptococcus pneumoniae</name>
    <dbReference type="NCBI Taxonomy" id="1313"/>
    <lineage>
        <taxon>Bacteria</taxon>
        <taxon>Bacillati</taxon>
        <taxon>Bacillota</taxon>
        <taxon>Bacilli</taxon>
        <taxon>Lactobacillales</taxon>
        <taxon>Streptococcaceae</taxon>
        <taxon>Streptococcus</taxon>
    </lineage>
</organism>
<dbReference type="EMBL" id="CAATGQ010000002">
    <property type="protein sequence ID" value="VNP63116.1"/>
    <property type="molecule type" value="Genomic_DNA"/>
</dbReference>
<feature type="domain" description="NAD-dependent epimerase/dehydratase" evidence="7">
    <location>
        <begin position="2"/>
        <end position="76"/>
    </location>
</feature>
<evidence type="ECO:0000256" key="2">
    <source>
        <dbReference type="ARBA" id="ARBA00007637"/>
    </source>
</evidence>
<dbReference type="GO" id="GO:0033499">
    <property type="term" value="P:galactose catabolic process via UDP-galactose, Leloir pathway"/>
    <property type="evidence" value="ECO:0007669"/>
    <property type="project" value="TreeGrafter"/>
</dbReference>
<comment type="pathway">
    <text evidence="1">Carbohydrate metabolism; galactose metabolism.</text>
</comment>
<dbReference type="PANTHER" id="PTHR43725:SF53">
    <property type="entry name" value="UDP-ARABINOSE 4-EPIMERASE 1"/>
    <property type="match status" value="1"/>
</dbReference>
<dbReference type="Pfam" id="PF01370">
    <property type="entry name" value="Epimerase"/>
    <property type="match status" value="1"/>
</dbReference>
<dbReference type="Gene3D" id="3.40.50.720">
    <property type="entry name" value="NAD(P)-binding Rossmann-like Domain"/>
    <property type="match status" value="1"/>
</dbReference>
<gene>
    <name evidence="8" type="primary">galE_2</name>
    <name evidence="8" type="ORF">SAMEA3381411_00664</name>
</gene>
<sequence>MANRYDWKYVIFRYFNVAGAEMDASNGLRVKNPTHIIPNINKTALGQNDSLKIFGDDYDTRDGSCIRDYIYVLDLA</sequence>
<dbReference type="PANTHER" id="PTHR43725">
    <property type="entry name" value="UDP-GLUCOSE 4-EPIMERASE"/>
    <property type="match status" value="1"/>
</dbReference>
<proteinExistence type="inferred from homology"/>
<evidence type="ECO:0000313" key="8">
    <source>
        <dbReference type="EMBL" id="VNP63116.1"/>
    </source>
</evidence>
<dbReference type="Gene3D" id="3.90.25.10">
    <property type="entry name" value="UDP-galactose 4-epimerase, domain 1"/>
    <property type="match status" value="1"/>
</dbReference>
<comment type="similarity">
    <text evidence="2">Belongs to the NAD(P)-dependent epimerase/dehydratase family.</text>
</comment>
<evidence type="ECO:0000256" key="3">
    <source>
        <dbReference type="ARBA" id="ARBA00018569"/>
    </source>
</evidence>
<dbReference type="AlphaFoldDB" id="A0A4J1W0S1"/>
<accession>A0A4J1W0S1</accession>
<keyword evidence="4" id="KW-0119">Carbohydrate metabolism</keyword>
<evidence type="ECO:0000256" key="1">
    <source>
        <dbReference type="ARBA" id="ARBA00004947"/>
    </source>
</evidence>
<protein>
    <recommendedName>
        <fullName evidence="3">UDP-glucose 4-epimerase</fullName>
    </recommendedName>
    <alternativeName>
        <fullName evidence="6">Galactowaldenase</fullName>
    </alternativeName>
    <alternativeName>
        <fullName evidence="5">UDP-galactose 4-epimerase</fullName>
    </alternativeName>
</protein>
<dbReference type="SUPFAM" id="SSF51735">
    <property type="entry name" value="NAD(P)-binding Rossmann-fold domains"/>
    <property type="match status" value="1"/>
</dbReference>
<evidence type="ECO:0000256" key="4">
    <source>
        <dbReference type="ARBA" id="ARBA00023144"/>
    </source>
</evidence>
<keyword evidence="4" id="KW-0299">Galactose metabolism</keyword>
<name>A0A4J1W0S1_STREE</name>
<dbReference type="InterPro" id="IPR036291">
    <property type="entry name" value="NAD(P)-bd_dom_sf"/>
</dbReference>
<dbReference type="InterPro" id="IPR001509">
    <property type="entry name" value="Epimerase_deHydtase"/>
</dbReference>
<keyword evidence="8" id="KW-0413">Isomerase</keyword>
<evidence type="ECO:0000256" key="5">
    <source>
        <dbReference type="ARBA" id="ARBA00031367"/>
    </source>
</evidence>
<reference evidence="8" key="1">
    <citation type="submission" date="2019-04" db="EMBL/GenBank/DDBJ databases">
        <authorList>
            <consortium name="Pathogen Informatics"/>
        </authorList>
    </citation>
    <scope>NUCLEOTIDE SEQUENCE</scope>
    <source>
        <strain evidence="8">GPSC53</strain>
    </source>
</reference>
<evidence type="ECO:0000256" key="6">
    <source>
        <dbReference type="ARBA" id="ARBA00033067"/>
    </source>
</evidence>
<dbReference type="GO" id="GO:0016853">
    <property type="term" value="F:isomerase activity"/>
    <property type="evidence" value="ECO:0007669"/>
    <property type="project" value="UniProtKB-KW"/>
</dbReference>